<evidence type="ECO:0000313" key="4">
    <source>
        <dbReference type="Proteomes" id="UP000755551"/>
    </source>
</evidence>
<keyword evidence="1" id="KW-0472">Membrane</keyword>
<evidence type="ECO:0000313" key="3">
    <source>
        <dbReference type="EMBL" id="MBV0934500.1"/>
    </source>
</evidence>
<dbReference type="PROSITE" id="PS51257">
    <property type="entry name" value="PROKAR_LIPOPROTEIN"/>
    <property type="match status" value="1"/>
</dbReference>
<dbReference type="Pfam" id="PF20029">
    <property type="entry name" value="DUF6436"/>
    <property type="match status" value="1"/>
</dbReference>
<accession>A0ABS6MEF2</accession>
<keyword evidence="4" id="KW-1185">Reference proteome</keyword>
<dbReference type="EMBL" id="JAHQZT010000026">
    <property type="protein sequence ID" value="MBV0934500.1"/>
    <property type="molecule type" value="Genomic_DNA"/>
</dbReference>
<keyword evidence="1" id="KW-1133">Transmembrane helix</keyword>
<comment type="caution">
    <text evidence="3">The sequence shown here is derived from an EMBL/GenBank/DDBJ whole genome shotgun (WGS) entry which is preliminary data.</text>
</comment>
<dbReference type="RefSeq" id="WP_217335907.1">
    <property type="nucleotide sequence ID" value="NZ_JAHQZT010000026.1"/>
</dbReference>
<dbReference type="Proteomes" id="UP000755551">
    <property type="component" value="Unassembled WGS sequence"/>
</dbReference>
<evidence type="ECO:0000259" key="2">
    <source>
        <dbReference type="Pfam" id="PF20029"/>
    </source>
</evidence>
<feature type="transmembrane region" description="Helical" evidence="1">
    <location>
        <begin position="12"/>
        <end position="32"/>
    </location>
</feature>
<evidence type="ECO:0000256" key="1">
    <source>
        <dbReference type="SAM" id="Phobius"/>
    </source>
</evidence>
<name>A0ABS6MEF2_9GAMM</name>
<protein>
    <recommendedName>
        <fullName evidence="2">DUF6436 domain-containing protein</fullName>
    </recommendedName>
</protein>
<gene>
    <name evidence="3" type="ORF">KTN04_14260</name>
</gene>
<feature type="domain" description="DUF6436" evidence="2">
    <location>
        <begin position="48"/>
        <end position="192"/>
    </location>
</feature>
<organism evidence="3 4">
    <name type="scientific">Marinobacterium weihaiense</name>
    <dbReference type="NCBI Taxonomy" id="2851016"/>
    <lineage>
        <taxon>Bacteria</taxon>
        <taxon>Pseudomonadati</taxon>
        <taxon>Pseudomonadota</taxon>
        <taxon>Gammaproteobacteria</taxon>
        <taxon>Oceanospirillales</taxon>
        <taxon>Oceanospirillaceae</taxon>
        <taxon>Marinobacterium</taxon>
    </lineage>
</organism>
<dbReference type="InterPro" id="IPR045494">
    <property type="entry name" value="DUF6436"/>
</dbReference>
<reference evidence="3 4" key="1">
    <citation type="submission" date="2021-06" db="EMBL/GenBank/DDBJ databases">
        <title>Bacterium isolated from marine sediment.</title>
        <authorList>
            <person name="Zhu K.-L."/>
            <person name="Du Z.-J."/>
            <person name="Liang Q.-Y."/>
        </authorList>
    </citation>
    <scope>NUCLEOTIDE SEQUENCE [LARGE SCALE GENOMIC DNA]</scope>
    <source>
        <strain evidence="3 4">A346</strain>
    </source>
</reference>
<proteinExistence type="predicted"/>
<keyword evidence="1" id="KW-0812">Transmembrane</keyword>
<sequence length="205" mass="23050">MRALRSYPPRFWFSLVLVVAWSLAMACAFWWFQLRWYQPLEHLTGDALFDSSRLQLSRSRPDQPLEIVHFYDGNCPCTRFNTPHVQSLAQQYETHDVQLRVLVPHPRQLDEVRQLFPGAVHEVATAANAPVASPSALVRSQALGTQYHGPWSPGAVCAARSGDYVAQVLDRLLAGKRQDQTFQVARGCLCPWPDSLSLAQAGVRP</sequence>